<reference evidence="1" key="1">
    <citation type="journal article" date="2014" name="Int. J. Syst. Evol. Microbiol.">
        <title>Complete genome sequence of Corynebacterium casei LMG S-19264T (=DSM 44701T), isolated from a smear-ripened cheese.</title>
        <authorList>
            <consortium name="US DOE Joint Genome Institute (JGI-PGF)"/>
            <person name="Walter F."/>
            <person name="Albersmeier A."/>
            <person name="Kalinowski J."/>
            <person name="Ruckert C."/>
        </authorList>
    </citation>
    <scope>NUCLEOTIDE SEQUENCE</scope>
    <source>
        <strain evidence="1">JCM 4125</strain>
    </source>
</reference>
<evidence type="ECO:0000313" key="1">
    <source>
        <dbReference type="EMBL" id="GGT99489.1"/>
    </source>
</evidence>
<dbReference type="Gene3D" id="2.40.50.90">
    <property type="match status" value="1"/>
</dbReference>
<name>A0A918HSI0_9ACTN</name>
<reference evidence="1" key="2">
    <citation type="submission" date="2020-09" db="EMBL/GenBank/DDBJ databases">
        <authorList>
            <person name="Sun Q."/>
            <person name="Ohkuma M."/>
        </authorList>
    </citation>
    <scope>NUCLEOTIDE SEQUENCE</scope>
    <source>
        <strain evidence="1">JCM 4125</strain>
    </source>
</reference>
<dbReference type="Proteomes" id="UP000646776">
    <property type="component" value="Unassembled WGS sequence"/>
</dbReference>
<dbReference type="SUPFAM" id="SSF50199">
    <property type="entry name" value="Staphylococcal nuclease"/>
    <property type="match status" value="1"/>
</dbReference>
<protein>
    <recommendedName>
        <fullName evidence="3">Nuclease</fullName>
    </recommendedName>
</protein>
<gene>
    <name evidence="1" type="ORF">GCM10010226_90790</name>
</gene>
<comment type="caution">
    <text evidence="1">The sequence shown here is derived from an EMBL/GenBank/DDBJ whole genome shotgun (WGS) entry which is preliminary data.</text>
</comment>
<organism evidence="1 2">
    <name type="scientific">Streptomyces phaeofaciens</name>
    <dbReference type="NCBI Taxonomy" id="68254"/>
    <lineage>
        <taxon>Bacteria</taxon>
        <taxon>Bacillati</taxon>
        <taxon>Actinomycetota</taxon>
        <taxon>Actinomycetes</taxon>
        <taxon>Kitasatosporales</taxon>
        <taxon>Streptomycetaceae</taxon>
        <taxon>Streptomyces</taxon>
    </lineage>
</organism>
<dbReference type="EMBL" id="BMSA01000061">
    <property type="protein sequence ID" value="GGT99489.1"/>
    <property type="molecule type" value="Genomic_DNA"/>
</dbReference>
<keyword evidence="2" id="KW-1185">Reference proteome</keyword>
<evidence type="ECO:0008006" key="3">
    <source>
        <dbReference type="Google" id="ProtNLM"/>
    </source>
</evidence>
<dbReference type="AlphaFoldDB" id="A0A918HSI0"/>
<evidence type="ECO:0000313" key="2">
    <source>
        <dbReference type="Proteomes" id="UP000646776"/>
    </source>
</evidence>
<sequence length="303" mass="34093">MIDPVQVLWSPAGATMPALGSRPLVDVHDGDTPNFRMPIRMLSVDTPEVTAETPEGAAQVDQNFGQLAEWIRQGVAPITPGLAEFVLPKLETGKAGSLQFEQGTAAKEFNEKNINDRLARPGKPPRNLFIRMADSPFDPNHRLLAYIAPNYSPKELATLSREERATFNLDLITKGWSPTFIIYPSIPGELDLPIMLAAAEKAVADKLGIWEKSTTLLAYEYRALEDLFSVTRRKVEGDKKLRPSDLFSWRERYCVDMRTRVLHGPEDWFRVDPVYRLWLWPRDVSEAVGRLNLTPSPRLVGAN</sequence>
<proteinExistence type="predicted"/>
<dbReference type="InterPro" id="IPR035437">
    <property type="entry name" value="SNase_OB-fold_sf"/>
</dbReference>
<accession>A0A918HSI0</accession>